<dbReference type="Gene3D" id="3.30.450.20">
    <property type="entry name" value="PAS domain"/>
    <property type="match status" value="1"/>
</dbReference>
<feature type="domain" description="PAS" evidence="9">
    <location>
        <begin position="25"/>
        <end position="60"/>
    </location>
</feature>
<dbReference type="InterPro" id="IPR003122">
    <property type="entry name" value="Tar_rcpt_lig-bd"/>
</dbReference>
<feature type="transmembrane region" description="Helical" evidence="8">
    <location>
        <begin position="159"/>
        <end position="179"/>
    </location>
</feature>
<dbReference type="SUPFAM" id="SSF158472">
    <property type="entry name" value="HAMP domain-like"/>
    <property type="match status" value="1"/>
</dbReference>
<reference evidence="11 12" key="1">
    <citation type="submission" date="2020-08" db="EMBL/GenBank/DDBJ databases">
        <title>A Genomic Blueprint of the Chicken Gut Microbiome.</title>
        <authorList>
            <person name="Gilroy R."/>
            <person name="Ravi A."/>
            <person name="Getino M."/>
            <person name="Pursley I."/>
            <person name="Horton D.L."/>
            <person name="Alikhan N.-F."/>
            <person name="Baker D."/>
            <person name="Gharbi K."/>
            <person name="Hall N."/>
            <person name="Watson M."/>
            <person name="Adriaenssens E.M."/>
            <person name="Foster-Nyarko E."/>
            <person name="Jarju S."/>
            <person name="Secka A."/>
            <person name="Antonio M."/>
            <person name="Oren A."/>
            <person name="Chaudhuri R."/>
            <person name="La Ragione R.M."/>
            <person name="Hildebrand F."/>
            <person name="Pallen M.J."/>
        </authorList>
    </citation>
    <scope>NUCLEOTIDE SEQUENCE [LARGE SCALE GENOMIC DNA]</scope>
    <source>
        <strain evidence="11 12">Sa2CVA6</strain>
    </source>
</reference>
<evidence type="ECO:0000256" key="1">
    <source>
        <dbReference type="ARBA" id="ARBA00004236"/>
    </source>
</evidence>
<dbReference type="PROSITE" id="PS50885">
    <property type="entry name" value="HAMP"/>
    <property type="match status" value="1"/>
</dbReference>
<keyword evidence="6 8" id="KW-0472">Membrane</keyword>
<protein>
    <submittedName>
        <fullName evidence="11">Methyl-accepting chemotaxis protein</fullName>
    </submittedName>
</protein>
<dbReference type="NCBIfam" id="TIGR00229">
    <property type="entry name" value="sensory_box"/>
    <property type="match status" value="1"/>
</dbReference>
<dbReference type="Gene3D" id="6.10.340.10">
    <property type="match status" value="1"/>
</dbReference>
<dbReference type="CDD" id="cd00130">
    <property type="entry name" value="PAS"/>
    <property type="match status" value="1"/>
</dbReference>
<dbReference type="EMBL" id="JACSQK010000001">
    <property type="protein sequence ID" value="MBD7958909.1"/>
    <property type="molecule type" value="Genomic_DNA"/>
</dbReference>
<evidence type="ECO:0000259" key="9">
    <source>
        <dbReference type="PROSITE" id="PS50112"/>
    </source>
</evidence>
<comment type="caution">
    <text evidence="11">The sequence shown here is derived from an EMBL/GenBank/DDBJ whole genome shotgun (WGS) entry which is preliminary data.</text>
</comment>
<dbReference type="InterPro" id="IPR013655">
    <property type="entry name" value="PAS_fold_3"/>
</dbReference>
<evidence type="ECO:0000256" key="5">
    <source>
        <dbReference type="ARBA" id="ARBA00022989"/>
    </source>
</evidence>
<evidence type="ECO:0000256" key="3">
    <source>
        <dbReference type="ARBA" id="ARBA00022481"/>
    </source>
</evidence>
<dbReference type="PANTHER" id="PTHR32089:SF112">
    <property type="entry name" value="LYSOZYME-LIKE PROTEIN-RELATED"/>
    <property type="match status" value="1"/>
</dbReference>
<evidence type="ECO:0000259" key="10">
    <source>
        <dbReference type="PROSITE" id="PS50885"/>
    </source>
</evidence>
<gene>
    <name evidence="11" type="ORF">H9646_00280</name>
</gene>
<accession>A0ABR8S697</accession>
<proteinExistence type="predicted"/>
<dbReference type="SUPFAM" id="SSF55785">
    <property type="entry name" value="PYP-like sensor domain (PAS domain)"/>
    <property type="match status" value="1"/>
</dbReference>
<dbReference type="InterPro" id="IPR003660">
    <property type="entry name" value="HAMP_dom"/>
</dbReference>
<feature type="domain" description="HAMP" evidence="10">
    <location>
        <begin position="360"/>
        <end position="412"/>
    </location>
</feature>
<dbReference type="InterPro" id="IPR035965">
    <property type="entry name" value="PAS-like_dom_sf"/>
</dbReference>
<feature type="transmembrane region" description="Helical" evidence="8">
    <location>
        <begin position="339"/>
        <end position="359"/>
    </location>
</feature>
<keyword evidence="3" id="KW-0488">Methylation</keyword>
<dbReference type="InterPro" id="IPR000014">
    <property type="entry name" value="PAS"/>
</dbReference>
<dbReference type="PROSITE" id="PS50112">
    <property type="entry name" value="PAS"/>
    <property type="match status" value="1"/>
</dbReference>
<evidence type="ECO:0000256" key="7">
    <source>
        <dbReference type="ARBA" id="ARBA00023224"/>
    </source>
</evidence>
<name>A0ABR8S697_9BURK</name>
<keyword evidence="12" id="KW-1185">Reference proteome</keyword>
<comment type="subcellular location">
    <subcellularLocation>
        <location evidence="1">Cell membrane</location>
    </subcellularLocation>
</comment>
<evidence type="ECO:0000256" key="2">
    <source>
        <dbReference type="ARBA" id="ARBA00022475"/>
    </source>
</evidence>
<dbReference type="Pfam" id="PF08447">
    <property type="entry name" value="PAS_3"/>
    <property type="match status" value="1"/>
</dbReference>
<evidence type="ECO:0000256" key="8">
    <source>
        <dbReference type="SAM" id="Phobius"/>
    </source>
</evidence>
<evidence type="ECO:0000313" key="11">
    <source>
        <dbReference type="EMBL" id="MBD7958909.1"/>
    </source>
</evidence>
<keyword evidence="4 8" id="KW-0812">Transmembrane</keyword>
<sequence length="562" mass="61327">MKQNLPVTSRHTDIPPGITLVSKTDLKGVITYANEAFVNASGYALDELLGRSHNIVRHPDMPCAAFEDMWHTLKSGKPWRGIVKNRCKDGGYYWVDACVVPIKRNDQVIGYMSVRKHAPASAIDAAQTRYRDMAAGTSKPQPRLPDWLGIRTGMRAGSLFVALLMLAGGALGIGGLRLADNALTQLYHAQLAPITAIGKIEARLSDSRTTMMEIRLARHESANSHLQGQLAGQISKLRTHRDEIHALLGQLADMDAQVTQQKSMLTHALAQYTSDGLRPVEQAVAHDDPQQVEQLIKQRVLPLEQAAMTAAVALRNALTQAARSEYESTLERNNRIRSFAMAGIALGLAVVVLVGHMFIRGVVNPLNASIRRLNRIAQGDLQGDIDLSGTGESGQLNHAAAVMQLHLKVMLDEIALAARRIHRHCATLNVALYEVTEHSEEQHDRVYSAIRSLNAAVAETSDLSAHAERLMLLADQPAPDSSLAGLAFEARELATATRLTAFGAEEVASAMHQVAELIVENRAEAQRAWKASEELKHTAQELNQLVDYFEPAPTPSASMSKS</sequence>
<dbReference type="Pfam" id="PF02203">
    <property type="entry name" value="TarH"/>
    <property type="match status" value="1"/>
</dbReference>
<evidence type="ECO:0000256" key="6">
    <source>
        <dbReference type="ARBA" id="ARBA00023136"/>
    </source>
</evidence>
<keyword evidence="2" id="KW-1003">Cell membrane</keyword>
<keyword evidence="7" id="KW-0807">Transducer</keyword>
<dbReference type="RefSeq" id="WP_191721340.1">
    <property type="nucleotide sequence ID" value="NZ_JACSQK010000001.1"/>
</dbReference>
<dbReference type="PANTHER" id="PTHR32089">
    <property type="entry name" value="METHYL-ACCEPTING CHEMOTAXIS PROTEIN MCPB"/>
    <property type="match status" value="1"/>
</dbReference>
<organism evidence="11 12">
    <name type="scientific">Comamonas avium</name>
    <dbReference type="NCBI Taxonomy" id="2762231"/>
    <lineage>
        <taxon>Bacteria</taxon>
        <taxon>Pseudomonadati</taxon>
        <taxon>Pseudomonadota</taxon>
        <taxon>Betaproteobacteria</taxon>
        <taxon>Burkholderiales</taxon>
        <taxon>Comamonadaceae</taxon>
        <taxon>Comamonas</taxon>
    </lineage>
</organism>
<dbReference type="Proteomes" id="UP000634919">
    <property type="component" value="Unassembled WGS sequence"/>
</dbReference>
<evidence type="ECO:0000313" key="12">
    <source>
        <dbReference type="Proteomes" id="UP000634919"/>
    </source>
</evidence>
<evidence type="ECO:0000256" key="4">
    <source>
        <dbReference type="ARBA" id="ARBA00022692"/>
    </source>
</evidence>
<keyword evidence="5 8" id="KW-1133">Transmembrane helix</keyword>